<evidence type="ECO:0000313" key="11">
    <source>
        <dbReference type="Proteomes" id="UP001341840"/>
    </source>
</evidence>
<dbReference type="InterPro" id="IPR002401">
    <property type="entry name" value="Cyt_P450_E_grp-I"/>
</dbReference>
<organism evidence="10 11">
    <name type="scientific">Stylosanthes scabra</name>
    <dbReference type="NCBI Taxonomy" id="79078"/>
    <lineage>
        <taxon>Eukaryota</taxon>
        <taxon>Viridiplantae</taxon>
        <taxon>Streptophyta</taxon>
        <taxon>Embryophyta</taxon>
        <taxon>Tracheophyta</taxon>
        <taxon>Spermatophyta</taxon>
        <taxon>Magnoliopsida</taxon>
        <taxon>eudicotyledons</taxon>
        <taxon>Gunneridae</taxon>
        <taxon>Pentapetalae</taxon>
        <taxon>rosids</taxon>
        <taxon>fabids</taxon>
        <taxon>Fabales</taxon>
        <taxon>Fabaceae</taxon>
        <taxon>Papilionoideae</taxon>
        <taxon>50 kb inversion clade</taxon>
        <taxon>dalbergioids sensu lato</taxon>
        <taxon>Dalbergieae</taxon>
        <taxon>Pterocarpus clade</taxon>
        <taxon>Stylosanthes</taxon>
    </lineage>
</organism>
<keyword evidence="3 8" id="KW-0349">Heme</keyword>
<dbReference type="EMBL" id="JASCZI010092112">
    <property type="protein sequence ID" value="MED6151881.1"/>
    <property type="molecule type" value="Genomic_DNA"/>
</dbReference>
<comment type="similarity">
    <text evidence="2 8">Belongs to the cytochrome P450 family.</text>
</comment>
<gene>
    <name evidence="10" type="ORF">PIB30_086618</name>
</gene>
<feature type="transmembrane region" description="Helical" evidence="9">
    <location>
        <begin position="15"/>
        <end position="32"/>
    </location>
</feature>
<dbReference type="InterPro" id="IPR017972">
    <property type="entry name" value="Cyt_P450_CS"/>
</dbReference>
<evidence type="ECO:0000256" key="7">
    <source>
        <dbReference type="ARBA" id="ARBA00023033"/>
    </source>
</evidence>
<dbReference type="PRINTS" id="PR00463">
    <property type="entry name" value="EP450I"/>
</dbReference>
<evidence type="ECO:0000256" key="5">
    <source>
        <dbReference type="ARBA" id="ARBA00023002"/>
    </source>
</evidence>
<sequence length="538" mass="61885">MESCFTSMMLSQPNFYFIIFMFGIILLSIKILKHNYSNKKSKKPRLPPGPKPWPIVGNLPQMLANKLTFRWIQNIMNDLNTEIACIRLGNIHVIPVTSPSIAREILMKQDAIFASRPLSWSSEHVSLGYLTIGPSPYGQQWKKMKRVITNELLGPLRLQWLYEKRAEEADNLVRYVYNQCKNGSALVNIRLAGQHYGGNLVRRLFFNKRYFGNGRQDGGPGAEELEHVEALLNVLKYLFAFSISDYVPFLREFDLDGRKEAMKDAITTIRKYHDPIIEERIHQWRNGTRTNQEDWLDVLISLKDAINDPYLTAEEIKAQIMEIMMATIDNPYNNVEWILSEMLNQSKIFQKAIEELDNVVGKERLVQESDIPKLNYVKACIKEGFRLHPIVDFNVPHVSMEDTIVFNYFIPKSSHVLIRRQGIGQNPRIWKEPLKFQPERHLKKNGSSLTLIEPNLETFTFSTGKRGCPGITLGSTMTIMLFARLVHAFTWITPSNEKIIDLSECVGDTSKAKPLVALGEPRLAAEVYLKMDQKKKNI</sequence>
<dbReference type="InterPro" id="IPR001128">
    <property type="entry name" value="Cyt_P450"/>
</dbReference>
<dbReference type="PROSITE" id="PS00086">
    <property type="entry name" value="CYTOCHROME_P450"/>
    <property type="match status" value="1"/>
</dbReference>
<name>A0ABU6TST0_9FABA</name>
<protein>
    <recommendedName>
        <fullName evidence="12">Cytochrome P450</fullName>
    </recommendedName>
</protein>
<evidence type="ECO:0000256" key="1">
    <source>
        <dbReference type="ARBA" id="ARBA00001971"/>
    </source>
</evidence>
<keyword evidence="5 8" id="KW-0560">Oxidoreductase</keyword>
<keyword evidence="9" id="KW-1133">Transmembrane helix</keyword>
<dbReference type="Gene3D" id="1.10.630.10">
    <property type="entry name" value="Cytochrome P450"/>
    <property type="match status" value="1"/>
</dbReference>
<evidence type="ECO:0000256" key="9">
    <source>
        <dbReference type="SAM" id="Phobius"/>
    </source>
</evidence>
<dbReference type="PANTHER" id="PTHR47944">
    <property type="entry name" value="CYTOCHROME P450 98A9"/>
    <property type="match status" value="1"/>
</dbReference>
<evidence type="ECO:0008006" key="12">
    <source>
        <dbReference type="Google" id="ProtNLM"/>
    </source>
</evidence>
<evidence type="ECO:0000256" key="6">
    <source>
        <dbReference type="ARBA" id="ARBA00023004"/>
    </source>
</evidence>
<dbReference type="Pfam" id="PF00067">
    <property type="entry name" value="p450"/>
    <property type="match status" value="1"/>
</dbReference>
<dbReference type="SUPFAM" id="SSF48264">
    <property type="entry name" value="Cytochrome P450"/>
    <property type="match status" value="1"/>
</dbReference>
<comment type="caution">
    <text evidence="10">The sequence shown here is derived from an EMBL/GenBank/DDBJ whole genome shotgun (WGS) entry which is preliminary data.</text>
</comment>
<keyword evidence="9" id="KW-0812">Transmembrane</keyword>
<dbReference type="PANTHER" id="PTHR47944:SF4">
    <property type="entry name" value="OS09G0441700 PROTEIN"/>
    <property type="match status" value="1"/>
</dbReference>
<keyword evidence="4 8" id="KW-0479">Metal-binding</keyword>
<comment type="cofactor">
    <cofactor evidence="1">
        <name>heme</name>
        <dbReference type="ChEBI" id="CHEBI:30413"/>
    </cofactor>
</comment>
<keyword evidence="6 8" id="KW-0408">Iron</keyword>
<reference evidence="10 11" key="1">
    <citation type="journal article" date="2023" name="Plants (Basel)">
        <title>Bridging the Gap: Combining Genomics and Transcriptomics Approaches to Understand Stylosanthes scabra, an Orphan Legume from the Brazilian Caatinga.</title>
        <authorList>
            <person name="Ferreira-Neto J.R.C."/>
            <person name="da Silva M.D."/>
            <person name="Binneck E."/>
            <person name="de Melo N.F."/>
            <person name="da Silva R.H."/>
            <person name="de Melo A.L.T.M."/>
            <person name="Pandolfi V."/>
            <person name="Bustamante F.O."/>
            <person name="Brasileiro-Vidal A.C."/>
            <person name="Benko-Iseppon A.M."/>
        </authorList>
    </citation>
    <scope>NUCLEOTIDE SEQUENCE [LARGE SCALE GENOMIC DNA]</scope>
    <source>
        <tissue evidence="10">Leaves</tissue>
    </source>
</reference>
<dbReference type="InterPro" id="IPR036396">
    <property type="entry name" value="Cyt_P450_sf"/>
</dbReference>
<evidence type="ECO:0000256" key="3">
    <source>
        <dbReference type="ARBA" id="ARBA00022617"/>
    </source>
</evidence>
<evidence type="ECO:0000256" key="4">
    <source>
        <dbReference type="ARBA" id="ARBA00022723"/>
    </source>
</evidence>
<evidence type="ECO:0000256" key="2">
    <source>
        <dbReference type="ARBA" id="ARBA00010617"/>
    </source>
</evidence>
<dbReference type="Proteomes" id="UP001341840">
    <property type="component" value="Unassembled WGS sequence"/>
</dbReference>
<proteinExistence type="inferred from homology"/>
<keyword evidence="7 8" id="KW-0503">Monooxygenase</keyword>
<keyword evidence="11" id="KW-1185">Reference proteome</keyword>
<keyword evidence="9" id="KW-0472">Membrane</keyword>
<evidence type="ECO:0000313" key="10">
    <source>
        <dbReference type="EMBL" id="MED6151881.1"/>
    </source>
</evidence>
<accession>A0ABU6TST0</accession>
<evidence type="ECO:0000256" key="8">
    <source>
        <dbReference type="RuleBase" id="RU000461"/>
    </source>
</evidence>